<dbReference type="CDD" id="cd13880">
    <property type="entry name" value="CuRO_2_MaLCC_like"/>
    <property type="match status" value="1"/>
</dbReference>
<organism evidence="10 11">
    <name type="scientific">Lineolata rhizophorae</name>
    <dbReference type="NCBI Taxonomy" id="578093"/>
    <lineage>
        <taxon>Eukaryota</taxon>
        <taxon>Fungi</taxon>
        <taxon>Dikarya</taxon>
        <taxon>Ascomycota</taxon>
        <taxon>Pezizomycotina</taxon>
        <taxon>Dothideomycetes</taxon>
        <taxon>Dothideomycetes incertae sedis</taxon>
        <taxon>Lineolatales</taxon>
        <taxon>Lineolataceae</taxon>
        <taxon>Lineolata</taxon>
    </lineage>
</organism>
<dbReference type="SUPFAM" id="SSF49503">
    <property type="entry name" value="Cupredoxins"/>
    <property type="match status" value="3"/>
</dbReference>
<dbReference type="GO" id="GO:0016491">
    <property type="term" value="F:oxidoreductase activity"/>
    <property type="evidence" value="ECO:0007669"/>
    <property type="project" value="UniProtKB-KW"/>
</dbReference>
<keyword evidence="6" id="KW-0325">Glycoprotein</keyword>
<dbReference type="FunFam" id="2.60.40.420:FF:000038">
    <property type="entry name" value="Extracellular dihydrogeodin oxidase/laccase"/>
    <property type="match status" value="1"/>
</dbReference>
<dbReference type="CDD" id="cd13854">
    <property type="entry name" value="CuRO_1_MaLCC_like"/>
    <property type="match status" value="1"/>
</dbReference>
<dbReference type="EMBL" id="MU001675">
    <property type="protein sequence ID" value="KAF2459428.1"/>
    <property type="molecule type" value="Genomic_DNA"/>
</dbReference>
<sequence length="586" mass="64682">MPSVWHVIRNVTGITAAIDPIRQVGNSQYGTLDMPEFPTCLTNNPMPDGFPWGSRDCSSDPADIPNTGVTRHYDFTIARAVVAPDGIDRDAILVNGQFPGPTIEANWGDWIEVVVHNDITGPEEGTSVHWHGMLQKDTPWYDGVPSIGQCPIAPGSSFTYRFRADLYGTSWWHSHYSAQYNGGVQGPIVIYGPSQEDYDIDIGPVVLTDWYHEPYFEIVQDVVGTDLSKLPPKSDNNLINGRNTFDCSSLPQNSSYSCEPANLSKFKFKKGKTHRLRLMNTGADGVQKFSIDGHTMKVIAHDFVPLEPYETDVVTLGVAQRTDVLVEANAESDAAVWMRATLLPGTNDACGGTEHGQAVAAIYYDDADVDSVPTTRSSVTLDRCTNDPLTQTVPVFPMTPSEPSFTQFITVNQTINETGHPEWQMNNVAYHANFNHPVLFLAAEGNFSYPEEWNAYNYGSNSSVRFVLENLTPFVHPFHLHGHDFYVLAEGEGSYPGSVPENSNPTRRDTHILPASGYMVMQIEANNPGAWPFHCHVAWHLSGGLSMTVITQPDQINPIPDIMPQTCADWEIYSANNVVDQIDGGS</sequence>
<dbReference type="InterPro" id="IPR008972">
    <property type="entry name" value="Cupredoxin"/>
</dbReference>
<dbReference type="GO" id="GO:0005507">
    <property type="term" value="F:copper ion binding"/>
    <property type="evidence" value="ECO:0007669"/>
    <property type="project" value="InterPro"/>
</dbReference>
<dbReference type="PANTHER" id="PTHR11709">
    <property type="entry name" value="MULTI-COPPER OXIDASE"/>
    <property type="match status" value="1"/>
</dbReference>
<evidence type="ECO:0000256" key="3">
    <source>
        <dbReference type="ARBA" id="ARBA00022737"/>
    </source>
</evidence>
<dbReference type="OrthoDB" id="2121828at2759"/>
<comment type="similarity">
    <text evidence="1">Belongs to the multicopper oxidase family.</text>
</comment>
<dbReference type="InterPro" id="IPR002355">
    <property type="entry name" value="Cu_oxidase_Cu_BS"/>
</dbReference>
<evidence type="ECO:0000256" key="5">
    <source>
        <dbReference type="ARBA" id="ARBA00023008"/>
    </source>
</evidence>
<dbReference type="CDD" id="cd13901">
    <property type="entry name" value="CuRO_3_MaLCC_like"/>
    <property type="match status" value="1"/>
</dbReference>
<reference evidence="10" key="1">
    <citation type="journal article" date="2020" name="Stud. Mycol.">
        <title>101 Dothideomycetes genomes: a test case for predicting lifestyles and emergence of pathogens.</title>
        <authorList>
            <person name="Haridas S."/>
            <person name="Albert R."/>
            <person name="Binder M."/>
            <person name="Bloem J."/>
            <person name="Labutti K."/>
            <person name="Salamov A."/>
            <person name="Andreopoulos B."/>
            <person name="Baker S."/>
            <person name="Barry K."/>
            <person name="Bills G."/>
            <person name="Bluhm B."/>
            <person name="Cannon C."/>
            <person name="Castanera R."/>
            <person name="Culley D."/>
            <person name="Daum C."/>
            <person name="Ezra D."/>
            <person name="Gonzalez J."/>
            <person name="Henrissat B."/>
            <person name="Kuo A."/>
            <person name="Liang C."/>
            <person name="Lipzen A."/>
            <person name="Lutzoni F."/>
            <person name="Magnuson J."/>
            <person name="Mondo S."/>
            <person name="Nolan M."/>
            <person name="Ohm R."/>
            <person name="Pangilinan J."/>
            <person name="Park H.-J."/>
            <person name="Ramirez L."/>
            <person name="Alfaro M."/>
            <person name="Sun H."/>
            <person name="Tritt A."/>
            <person name="Yoshinaga Y."/>
            <person name="Zwiers L.-H."/>
            <person name="Turgeon B."/>
            <person name="Goodwin S."/>
            <person name="Spatafora J."/>
            <person name="Crous P."/>
            <person name="Grigoriev I."/>
        </authorList>
    </citation>
    <scope>NUCLEOTIDE SEQUENCE</scope>
    <source>
        <strain evidence="10">ATCC 16933</strain>
    </source>
</reference>
<feature type="domain" description="Plastocyanin-like" evidence="7">
    <location>
        <begin position="204"/>
        <end position="365"/>
    </location>
</feature>
<dbReference type="Pfam" id="PF07732">
    <property type="entry name" value="Cu-oxidase_3"/>
    <property type="match status" value="1"/>
</dbReference>
<evidence type="ECO:0000256" key="4">
    <source>
        <dbReference type="ARBA" id="ARBA00023002"/>
    </source>
</evidence>
<feature type="domain" description="Plastocyanin-like" evidence="9">
    <location>
        <begin position="80"/>
        <end position="193"/>
    </location>
</feature>
<keyword evidence="11" id="KW-1185">Reference proteome</keyword>
<evidence type="ECO:0000313" key="11">
    <source>
        <dbReference type="Proteomes" id="UP000799766"/>
    </source>
</evidence>
<feature type="domain" description="Plastocyanin-like" evidence="8">
    <location>
        <begin position="436"/>
        <end position="554"/>
    </location>
</feature>
<dbReference type="InterPro" id="IPR011706">
    <property type="entry name" value="Cu-oxidase_C"/>
</dbReference>
<evidence type="ECO:0000256" key="1">
    <source>
        <dbReference type="ARBA" id="ARBA00010609"/>
    </source>
</evidence>
<protein>
    <submittedName>
        <fullName evidence="10">Cupredoxin</fullName>
    </submittedName>
</protein>
<name>A0A6A6P6J8_9PEZI</name>
<dbReference type="InterPro" id="IPR011707">
    <property type="entry name" value="Cu-oxidase-like_N"/>
</dbReference>
<dbReference type="PROSITE" id="PS00080">
    <property type="entry name" value="MULTICOPPER_OXIDASE2"/>
    <property type="match status" value="1"/>
</dbReference>
<accession>A0A6A6P6J8</accession>
<proteinExistence type="inferred from homology"/>
<dbReference type="Gene3D" id="2.60.40.420">
    <property type="entry name" value="Cupredoxins - blue copper proteins"/>
    <property type="match status" value="3"/>
</dbReference>
<dbReference type="AlphaFoldDB" id="A0A6A6P6J8"/>
<dbReference type="InterPro" id="IPR001117">
    <property type="entry name" value="Cu-oxidase_2nd"/>
</dbReference>
<gene>
    <name evidence="10" type="ORF">BDY21DRAFT_190463</name>
</gene>
<dbReference type="FunFam" id="2.60.40.420:FF:000021">
    <property type="entry name" value="Extracellular dihydrogeodin oxidase/laccase"/>
    <property type="match status" value="1"/>
</dbReference>
<evidence type="ECO:0000259" key="7">
    <source>
        <dbReference type="Pfam" id="PF00394"/>
    </source>
</evidence>
<keyword evidence="4" id="KW-0560">Oxidoreductase</keyword>
<dbReference type="PROSITE" id="PS00079">
    <property type="entry name" value="MULTICOPPER_OXIDASE1"/>
    <property type="match status" value="1"/>
</dbReference>
<keyword evidence="3" id="KW-0677">Repeat</keyword>
<evidence type="ECO:0000259" key="8">
    <source>
        <dbReference type="Pfam" id="PF07731"/>
    </source>
</evidence>
<evidence type="ECO:0000256" key="6">
    <source>
        <dbReference type="ARBA" id="ARBA00023180"/>
    </source>
</evidence>
<evidence type="ECO:0000259" key="9">
    <source>
        <dbReference type="Pfam" id="PF07732"/>
    </source>
</evidence>
<dbReference type="Pfam" id="PF07731">
    <property type="entry name" value="Cu-oxidase_2"/>
    <property type="match status" value="1"/>
</dbReference>
<dbReference type="InterPro" id="IPR045087">
    <property type="entry name" value="Cu-oxidase_fam"/>
</dbReference>
<dbReference type="PANTHER" id="PTHR11709:SF145">
    <property type="entry name" value="LCC1"/>
    <property type="match status" value="1"/>
</dbReference>
<dbReference type="Proteomes" id="UP000799766">
    <property type="component" value="Unassembled WGS sequence"/>
</dbReference>
<keyword evidence="2" id="KW-0479">Metal-binding</keyword>
<evidence type="ECO:0000313" key="10">
    <source>
        <dbReference type="EMBL" id="KAF2459428.1"/>
    </source>
</evidence>
<evidence type="ECO:0000256" key="2">
    <source>
        <dbReference type="ARBA" id="ARBA00022723"/>
    </source>
</evidence>
<keyword evidence="5" id="KW-0186">Copper</keyword>
<dbReference type="InterPro" id="IPR033138">
    <property type="entry name" value="Cu_oxidase_CS"/>
</dbReference>
<dbReference type="Pfam" id="PF00394">
    <property type="entry name" value="Cu-oxidase"/>
    <property type="match status" value="1"/>
</dbReference>